<evidence type="ECO:0000313" key="2">
    <source>
        <dbReference type="Proteomes" id="UP001500945"/>
    </source>
</evidence>
<keyword evidence="2" id="KW-1185">Reference proteome</keyword>
<dbReference type="EMBL" id="BAABGM010000026">
    <property type="protein sequence ID" value="GAA4413170.1"/>
    <property type="molecule type" value="Genomic_DNA"/>
</dbReference>
<accession>A0ABP8KR37</accession>
<gene>
    <name evidence="1" type="ORF">GCM10023168_35780</name>
</gene>
<protein>
    <submittedName>
        <fullName evidence="1">Uncharacterized protein</fullName>
    </submittedName>
</protein>
<evidence type="ECO:0000313" key="1">
    <source>
        <dbReference type="EMBL" id="GAA4413170.1"/>
    </source>
</evidence>
<sequence>MGPDRRPVVVLLEHGFVLSGGGRGALPGDEDGLTHPGVDVLKERQQQRCPAGVADQHGVGIEGVVGQYLGQEVVSTGV</sequence>
<proteinExistence type="predicted"/>
<organism evidence="1 2">
    <name type="scientific">Fodinibacter luteus</name>
    <dbReference type="NCBI Taxonomy" id="552064"/>
    <lineage>
        <taxon>Bacteria</taxon>
        <taxon>Bacillati</taxon>
        <taxon>Actinomycetota</taxon>
        <taxon>Actinomycetes</taxon>
        <taxon>Micrococcales</taxon>
        <taxon>Intrasporangiaceae</taxon>
        <taxon>Fodinibacter (ex Wang et al. 2009)</taxon>
    </lineage>
</organism>
<reference evidence="2" key="1">
    <citation type="journal article" date="2019" name="Int. J. Syst. Evol. Microbiol.">
        <title>The Global Catalogue of Microorganisms (GCM) 10K type strain sequencing project: providing services to taxonomists for standard genome sequencing and annotation.</title>
        <authorList>
            <consortium name="The Broad Institute Genomics Platform"/>
            <consortium name="The Broad Institute Genome Sequencing Center for Infectious Disease"/>
            <person name="Wu L."/>
            <person name="Ma J."/>
        </authorList>
    </citation>
    <scope>NUCLEOTIDE SEQUENCE [LARGE SCALE GENOMIC DNA]</scope>
    <source>
        <strain evidence="2">JCM 17809</strain>
    </source>
</reference>
<dbReference type="Proteomes" id="UP001500945">
    <property type="component" value="Unassembled WGS sequence"/>
</dbReference>
<comment type="caution">
    <text evidence="1">The sequence shown here is derived from an EMBL/GenBank/DDBJ whole genome shotgun (WGS) entry which is preliminary data.</text>
</comment>
<name>A0ABP8KR37_9MICO</name>